<evidence type="ECO:0000313" key="3">
    <source>
        <dbReference type="Proteomes" id="UP000485058"/>
    </source>
</evidence>
<gene>
    <name evidence="2" type="ORF">HaLaN_26627</name>
</gene>
<sequence length="97" mass="10496">MPDGYIPAGSRARGLQRMREVLEQLCARNPDIGYWQGFTDLAAPLLHVFHDNAMAAACLHELVAVRMRSSFLAASGLQGVLDELDQVGGVKLEGAKC</sequence>
<dbReference type="InterPro" id="IPR000195">
    <property type="entry name" value="Rab-GAP-TBC_dom"/>
</dbReference>
<feature type="domain" description="Rab-GAP TBC" evidence="1">
    <location>
        <begin position="1"/>
        <end position="97"/>
    </location>
</feature>
<keyword evidence="2" id="KW-0418">Kinase</keyword>
<reference evidence="2 3" key="1">
    <citation type="submission" date="2020-02" db="EMBL/GenBank/DDBJ databases">
        <title>Draft genome sequence of Haematococcus lacustris strain NIES-144.</title>
        <authorList>
            <person name="Morimoto D."/>
            <person name="Nakagawa S."/>
            <person name="Yoshida T."/>
            <person name="Sawayama S."/>
        </authorList>
    </citation>
    <scope>NUCLEOTIDE SEQUENCE [LARGE SCALE GENOMIC DNA]</scope>
    <source>
        <strain evidence="2 3">NIES-144</strain>
    </source>
</reference>
<evidence type="ECO:0000259" key="1">
    <source>
        <dbReference type="PROSITE" id="PS50086"/>
    </source>
</evidence>
<dbReference type="InterPro" id="IPR035969">
    <property type="entry name" value="Rab-GAP_TBC_sf"/>
</dbReference>
<dbReference type="SUPFAM" id="SSF47923">
    <property type="entry name" value="Ypt/Rab-GAP domain of gyp1p"/>
    <property type="match status" value="1"/>
</dbReference>
<accession>A0A6A0A6T3</accession>
<comment type="caution">
    <text evidence="2">The sequence shown here is derived from an EMBL/GenBank/DDBJ whole genome shotgun (WGS) entry which is preliminary data.</text>
</comment>
<organism evidence="2 3">
    <name type="scientific">Haematococcus lacustris</name>
    <name type="common">Green alga</name>
    <name type="synonym">Haematococcus pluvialis</name>
    <dbReference type="NCBI Taxonomy" id="44745"/>
    <lineage>
        <taxon>Eukaryota</taxon>
        <taxon>Viridiplantae</taxon>
        <taxon>Chlorophyta</taxon>
        <taxon>core chlorophytes</taxon>
        <taxon>Chlorophyceae</taxon>
        <taxon>CS clade</taxon>
        <taxon>Chlamydomonadales</taxon>
        <taxon>Haematococcaceae</taxon>
        <taxon>Haematococcus</taxon>
    </lineage>
</organism>
<dbReference type="EMBL" id="BLLF01003774">
    <property type="protein sequence ID" value="GFH28182.1"/>
    <property type="molecule type" value="Genomic_DNA"/>
</dbReference>
<keyword evidence="2" id="KW-0808">Transferase</keyword>
<dbReference type="AlphaFoldDB" id="A0A6A0A6T3"/>
<protein>
    <submittedName>
        <fullName evidence="2">TBC domain-containing protein kinase-like protein</fullName>
    </submittedName>
</protein>
<evidence type="ECO:0000313" key="2">
    <source>
        <dbReference type="EMBL" id="GFH28182.1"/>
    </source>
</evidence>
<dbReference type="Pfam" id="PF00566">
    <property type="entry name" value="RabGAP-TBC"/>
    <property type="match status" value="1"/>
</dbReference>
<dbReference type="PROSITE" id="PS50086">
    <property type="entry name" value="TBC_RABGAP"/>
    <property type="match status" value="1"/>
</dbReference>
<keyword evidence="3" id="KW-1185">Reference proteome</keyword>
<dbReference type="Proteomes" id="UP000485058">
    <property type="component" value="Unassembled WGS sequence"/>
</dbReference>
<name>A0A6A0A6T3_HAELA</name>
<dbReference type="Gene3D" id="1.10.8.270">
    <property type="entry name" value="putative rabgap domain of human tbc1 domain family member 14 like domains"/>
    <property type="match status" value="1"/>
</dbReference>
<proteinExistence type="predicted"/>
<dbReference type="GO" id="GO:0016301">
    <property type="term" value="F:kinase activity"/>
    <property type="evidence" value="ECO:0007669"/>
    <property type="project" value="UniProtKB-KW"/>
</dbReference>